<dbReference type="RefSeq" id="WP_093281793.1">
    <property type="nucleotide sequence ID" value="NZ_FOFS01000002.1"/>
</dbReference>
<dbReference type="InterPro" id="IPR055492">
    <property type="entry name" value="DUF7064"/>
</dbReference>
<reference evidence="3 4" key="1">
    <citation type="submission" date="2016-10" db="EMBL/GenBank/DDBJ databases">
        <authorList>
            <person name="de Groot N.N."/>
        </authorList>
    </citation>
    <scope>NUCLEOTIDE SEQUENCE [LARGE SCALE GENOMIC DNA]</scope>
    <source>
        <strain evidence="3 4">DSM 25927</strain>
    </source>
</reference>
<dbReference type="Pfam" id="PF23212">
    <property type="entry name" value="DUF7064"/>
    <property type="match status" value="1"/>
</dbReference>
<organism evidence="3 4">
    <name type="scientific">Solimonas aquatica</name>
    <dbReference type="NCBI Taxonomy" id="489703"/>
    <lineage>
        <taxon>Bacteria</taxon>
        <taxon>Pseudomonadati</taxon>
        <taxon>Pseudomonadota</taxon>
        <taxon>Gammaproteobacteria</taxon>
        <taxon>Nevskiales</taxon>
        <taxon>Nevskiaceae</taxon>
        <taxon>Solimonas</taxon>
    </lineage>
</organism>
<dbReference type="EMBL" id="FOFS01000002">
    <property type="protein sequence ID" value="SEP86875.1"/>
    <property type="molecule type" value="Genomic_DNA"/>
</dbReference>
<keyword evidence="4" id="KW-1185">Reference proteome</keyword>
<feature type="domain" description="DUF7065" evidence="2">
    <location>
        <begin position="71"/>
        <end position="180"/>
    </location>
</feature>
<feature type="domain" description="DUF7064" evidence="1">
    <location>
        <begin position="181"/>
        <end position="300"/>
    </location>
</feature>
<evidence type="ECO:0000313" key="3">
    <source>
        <dbReference type="EMBL" id="SEP86875.1"/>
    </source>
</evidence>
<dbReference type="InterPro" id="IPR055493">
    <property type="entry name" value="DUF7065"/>
</dbReference>
<evidence type="ECO:0000259" key="2">
    <source>
        <dbReference type="Pfam" id="PF23213"/>
    </source>
</evidence>
<name>A0A1H9BDE3_9GAMM</name>
<accession>A0A1H9BDE3</accession>
<protein>
    <recommendedName>
        <fullName evidence="5">Hydroxyneurosporene synthase (CrtC)</fullName>
    </recommendedName>
</protein>
<dbReference type="SUPFAM" id="SSF159245">
    <property type="entry name" value="AttH-like"/>
    <property type="match status" value="1"/>
</dbReference>
<sequence>MKEPSSYRSIAVLAPIHDGRHALGANALARESIPYVISLPEQQLGAFVYTWVNREHRAGSICVIYGPGLDTPAIVEATDDVPMAPEFNFDDWQVGALELRQDLKLASAQLRVRGARVQMDARFQALHPAYAYGSHEQGCPDYAATNRFEQAGRLQGTLCIDGRELQFDTTGARDHSWGTRDWQTPQHWKWLHAQAGDDCCVHFWQIQARGNTDLRGYVFRDGLMAEVEQVEVSYKGDLQYRQTELKALVRDHAGRLTVVDAQCFAHYPLQPDPATTLNEAAMRCRIDGRPGQGWSEFMWPSAYLAHLRSRAFYSFQP</sequence>
<dbReference type="OrthoDB" id="115252at2"/>
<dbReference type="Pfam" id="PF23213">
    <property type="entry name" value="DUF7065"/>
    <property type="match status" value="1"/>
</dbReference>
<dbReference type="AlphaFoldDB" id="A0A1H9BDE3"/>
<evidence type="ECO:0008006" key="5">
    <source>
        <dbReference type="Google" id="ProtNLM"/>
    </source>
</evidence>
<evidence type="ECO:0000313" key="4">
    <source>
        <dbReference type="Proteomes" id="UP000199233"/>
    </source>
</evidence>
<dbReference type="STRING" id="489703.SAMN04488038_10246"/>
<gene>
    <name evidence="3" type="ORF">SAMN04488038_10246</name>
</gene>
<proteinExistence type="predicted"/>
<dbReference type="Proteomes" id="UP000199233">
    <property type="component" value="Unassembled WGS sequence"/>
</dbReference>
<evidence type="ECO:0000259" key="1">
    <source>
        <dbReference type="Pfam" id="PF23212"/>
    </source>
</evidence>